<evidence type="ECO:0000256" key="6">
    <source>
        <dbReference type="ARBA" id="ARBA00023242"/>
    </source>
</evidence>
<dbReference type="PANTHER" id="PTHR31313:SF86">
    <property type="entry name" value="ZN(2)-C6 FUNGAL-TYPE DOMAIN-CONTAINING PROTEIN"/>
    <property type="match status" value="1"/>
</dbReference>
<keyword evidence="5" id="KW-0804">Transcription</keyword>
<dbReference type="AlphaFoldDB" id="A0A2S4KQS5"/>
<dbReference type="Pfam" id="PF04082">
    <property type="entry name" value="Fungal_trans"/>
    <property type="match status" value="1"/>
</dbReference>
<evidence type="ECO:0000256" key="4">
    <source>
        <dbReference type="ARBA" id="ARBA00023125"/>
    </source>
</evidence>
<evidence type="ECO:0000256" key="5">
    <source>
        <dbReference type="ARBA" id="ARBA00023163"/>
    </source>
</evidence>
<reference evidence="9 10" key="1">
    <citation type="submission" date="2018-01" db="EMBL/GenBank/DDBJ databases">
        <title>Harnessing the power of phylogenomics to disentangle the directionality and signatures of interkingdom host jumping in the parasitic fungal genus Tolypocladium.</title>
        <authorList>
            <person name="Quandt C.A."/>
            <person name="Patterson W."/>
            <person name="Spatafora J.W."/>
        </authorList>
    </citation>
    <scope>NUCLEOTIDE SEQUENCE [LARGE SCALE GENOMIC DNA]</scope>
    <source>
        <strain evidence="9 10">NRBC 100945</strain>
    </source>
</reference>
<comment type="caution">
    <text evidence="9">The sequence shown here is derived from an EMBL/GenBank/DDBJ whole genome shotgun (WGS) entry which is preliminary data.</text>
</comment>
<feature type="region of interest" description="Disordered" evidence="7">
    <location>
        <begin position="1"/>
        <end position="45"/>
    </location>
</feature>
<dbReference type="PANTHER" id="PTHR31313">
    <property type="entry name" value="TY1 ENHANCER ACTIVATOR"/>
    <property type="match status" value="1"/>
</dbReference>
<feature type="region of interest" description="Disordered" evidence="7">
    <location>
        <begin position="187"/>
        <end position="213"/>
    </location>
</feature>
<keyword evidence="3" id="KW-0805">Transcription regulation</keyword>
<dbReference type="GO" id="GO:0003677">
    <property type="term" value="F:DNA binding"/>
    <property type="evidence" value="ECO:0007669"/>
    <property type="project" value="UniProtKB-KW"/>
</dbReference>
<dbReference type="InterPro" id="IPR051615">
    <property type="entry name" value="Transcr_Regulatory_Elem"/>
</dbReference>
<evidence type="ECO:0000256" key="7">
    <source>
        <dbReference type="SAM" id="MobiDB-lite"/>
    </source>
</evidence>
<dbReference type="STRING" id="94208.A0A2S4KQS5"/>
<gene>
    <name evidence="9" type="ORF">TPAR_07286</name>
</gene>
<proteinExistence type="predicted"/>
<dbReference type="GO" id="GO:0006351">
    <property type="term" value="P:DNA-templated transcription"/>
    <property type="evidence" value="ECO:0007669"/>
    <property type="project" value="InterPro"/>
</dbReference>
<accession>A0A2S4KQS5</accession>
<evidence type="ECO:0000256" key="3">
    <source>
        <dbReference type="ARBA" id="ARBA00023015"/>
    </source>
</evidence>
<keyword evidence="2" id="KW-0862">Zinc</keyword>
<feature type="domain" description="Xylanolytic transcriptional activator regulatory" evidence="8">
    <location>
        <begin position="358"/>
        <end position="433"/>
    </location>
</feature>
<dbReference type="CDD" id="cd12148">
    <property type="entry name" value="fungal_TF_MHR"/>
    <property type="match status" value="1"/>
</dbReference>
<feature type="compositionally biased region" description="Basic and acidic residues" evidence="7">
    <location>
        <begin position="7"/>
        <end position="25"/>
    </location>
</feature>
<feature type="non-terminal residue" evidence="9">
    <location>
        <position position="764"/>
    </location>
</feature>
<organism evidence="9 10">
    <name type="scientific">Tolypocladium paradoxum</name>
    <dbReference type="NCBI Taxonomy" id="94208"/>
    <lineage>
        <taxon>Eukaryota</taxon>
        <taxon>Fungi</taxon>
        <taxon>Dikarya</taxon>
        <taxon>Ascomycota</taxon>
        <taxon>Pezizomycotina</taxon>
        <taxon>Sordariomycetes</taxon>
        <taxon>Hypocreomycetidae</taxon>
        <taxon>Hypocreales</taxon>
        <taxon>Ophiocordycipitaceae</taxon>
        <taxon>Tolypocladium</taxon>
    </lineage>
</organism>
<keyword evidence="10" id="KW-1185">Reference proteome</keyword>
<feature type="compositionally biased region" description="Polar residues" evidence="7">
    <location>
        <begin position="30"/>
        <end position="45"/>
    </location>
</feature>
<keyword evidence="4" id="KW-0238">DNA-binding</keyword>
<evidence type="ECO:0000313" key="10">
    <source>
        <dbReference type="Proteomes" id="UP000237481"/>
    </source>
</evidence>
<dbReference type="EMBL" id="PKSG01000834">
    <property type="protein sequence ID" value="POR32520.1"/>
    <property type="molecule type" value="Genomic_DNA"/>
</dbReference>
<keyword evidence="6" id="KW-0539">Nucleus</keyword>
<dbReference type="SMART" id="SM00906">
    <property type="entry name" value="Fungal_trans"/>
    <property type="match status" value="1"/>
</dbReference>
<dbReference type="InterPro" id="IPR007219">
    <property type="entry name" value="XnlR_reg_dom"/>
</dbReference>
<evidence type="ECO:0000313" key="9">
    <source>
        <dbReference type="EMBL" id="POR32520.1"/>
    </source>
</evidence>
<name>A0A2S4KQS5_9HYPO</name>
<sequence length="764" mass="84010">ALPVLPDPRDQELRTGEGGEGDRRHGVANRPSSATEAQVAGQSMSILSDQKDPLRCLPPTVLGLFQPGSRVHLPNRGSPEAIHELQREKTSLQGFIRELKSSSPEDRVSLLDAAVDKHGNVQVPSQPWAESIPSATASVSVSVSEGPAKEKAPPPSRYEENLFVSSDDELDIANFIAVDEAGKPRSFGPSSALHYPAKSDTATSPSRHSATDRESIRNTLIAQAALQRQFEHRLAQLSSIDGTPVDVAHHLLNLHWTRQHHTFLLTYRPAIMRDLQGPGPYCSKFLLNAIFACSAKYSGLVSLRGDPQDPKTAGIRFFRRCDELLVKESLLIQPTIPTIVGLLLLGSTYNSIGETSKGWLYTGYALRMVYELGLHLDPEETTNVPEEVEIRRRVFWGAFICDKLQSLYLGRPVGINIRDCRVSTQLLDSYEENELFCPPNYPTHLVSPMLEPAAHMAPPVLIRSVSTFQQLCLLSKIMTTIINRFYVVGATFSNARNSLQAVDNALVQWKDNLAPELDYRPWESPDAAQPYPPPNIMVLHGIYHSLIILLHRPFISDGHLRLATAPIRSWDRCSVAARCITSISMAYRAAYGLSSAPYILGYAVYVACTIHVRNAAAQGQSGQEHGSLLVASLRSLDELCQANPGLAKPASIVRRLIEVNGLDLNNGKLKTKSAFHYQLQLAFSDSYSYLDESPQVGHSVASVDVDAILNMFPVNNVAEGEEGLNASSSRTGLDFELPFDPLFGLMDGFEILFPVSLDTPLITE</sequence>
<dbReference type="Proteomes" id="UP000237481">
    <property type="component" value="Unassembled WGS sequence"/>
</dbReference>
<protein>
    <recommendedName>
        <fullName evidence="8">Xylanolytic transcriptional activator regulatory domain-containing protein</fullName>
    </recommendedName>
</protein>
<feature type="non-terminal residue" evidence="9">
    <location>
        <position position="1"/>
    </location>
</feature>
<dbReference type="OrthoDB" id="4161332at2759"/>
<evidence type="ECO:0000259" key="8">
    <source>
        <dbReference type="SMART" id="SM00906"/>
    </source>
</evidence>
<dbReference type="GO" id="GO:0008270">
    <property type="term" value="F:zinc ion binding"/>
    <property type="evidence" value="ECO:0007669"/>
    <property type="project" value="InterPro"/>
</dbReference>
<evidence type="ECO:0000256" key="1">
    <source>
        <dbReference type="ARBA" id="ARBA00022723"/>
    </source>
</evidence>
<keyword evidence="1" id="KW-0479">Metal-binding</keyword>
<evidence type="ECO:0000256" key="2">
    <source>
        <dbReference type="ARBA" id="ARBA00022833"/>
    </source>
</evidence>